<comment type="caution">
    <text evidence="3">The sequence shown here is derived from an EMBL/GenBank/DDBJ whole genome shotgun (WGS) entry which is preliminary data.</text>
</comment>
<sequence length="74" mass="8670">MYTRIRNLREDKDLTQQQMAELLHITQATYSRYENGNLDVPSAVLITLAKFHNVSIDYILGQTDNAKRYPVRKE</sequence>
<dbReference type="CDD" id="cd00093">
    <property type="entry name" value="HTH_XRE"/>
    <property type="match status" value="1"/>
</dbReference>
<dbReference type="Pfam" id="PF01381">
    <property type="entry name" value="HTH_3"/>
    <property type="match status" value="1"/>
</dbReference>
<dbReference type="InterPro" id="IPR010982">
    <property type="entry name" value="Lambda_DNA-bd_dom_sf"/>
</dbReference>
<dbReference type="InterPro" id="IPR001387">
    <property type="entry name" value="Cro/C1-type_HTH"/>
</dbReference>
<name>A0ABX2DQ24_9BACL</name>
<protein>
    <submittedName>
        <fullName evidence="3">Helix-turn-helix transcriptional regulator</fullName>
    </submittedName>
</protein>
<dbReference type="SMART" id="SM00530">
    <property type="entry name" value="HTH_XRE"/>
    <property type="match status" value="1"/>
</dbReference>
<keyword evidence="4" id="KW-1185">Reference proteome</keyword>
<evidence type="ECO:0000313" key="4">
    <source>
        <dbReference type="Proteomes" id="UP000711047"/>
    </source>
</evidence>
<evidence type="ECO:0000256" key="1">
    <source>
        <dbReference type="ARBA" id="ARBA00023125"/>
    </source>
</evidence>
<dbReference type="PANTHER" id="PTHR46558">
    <property type="entry name" value="TRACRIPTIONAL REGULATORY PROTEIN-RELATED-RELATED"/>
    <property type="match status" value="1"/>
</dbReference>
<dbReference type="Gene3D" id="1.10.260.40">
    <property type="entry name" value="lambda repressor-like DNA-binding domains"/>
    <property type="match status" value="1"/>
</dbReference>
<keyword evidence="1" id="KW-0238">DNA-binding</keyword>
<proteinExistence type="predicted"/>
<evidence type="ECO:0000259" key="2">
    <source>
        <dbReference type="PROSITE" id="PS50943"/>
    </source>
</evidence>
<evidence type="ECO:0000313" key="3">
    <source>
        <dbReference type="EMBL" id="NQX46113.1"/>
    </source>
</evidence>
<organism evidence="3 4">
    <name type="scientific">Paenibacillus tritici</name>
    <dbReference type="NCBI Taxonomy" id="1873425"/>
    <lineage>
        <taxon>Bacteria</taxon>
        <taxon>Bacillati</taxon>
        <taxon>Bacillota</taxon>
        <taxon>Bacilli</taxon>
        <taxon>Bacillales</taxon>
        <taxon>Paenibacillaceae</taxon>
        <taxon>Paenibacillus</taxon>
    </lineage>
</organism>
<reference evidence="3 4" key="1">
    <citation type="submission" date="2020-05" db="EMBL/GenBank/DDBJ databases">
        <title>Paenibacillus glebae, sp. nov., Paenibacillus humi sp. nov., Paenibacillus pedi sp. nov., Paenibacillus terrestris sp. nov. and Paenibacillus terricola sp. nov., isolated from a forest top soil sample.</title>
        <authorList>
            <person name="Qi S."/>
            <person name="Carlier A."/>
            <person name="Cnockaert M."/>
            <person name="Vandamme P."/>
        </authorList>
    </citation>
    <scope>NUCLEOTIDE SEQUENCE [LARGE SCALE GENOMIC DNA]</scope>
    <source>
        <strain evidence="3 4">LMG 29502</strain>
    </source>
</reference>
<feature type="domain" description="HTH cro/C1-type" evidence="2">
    <location>
        <begin position="5"/>
        <end position="59"/>
    </location>
</feature>
<dbReference type="Proteomes" id="UP000711047">
    <property type="component" value="Unassembled WGS sequence"/>
</dbReference>
<dbReference type="RefSeq" id="WP_173133009.1">
    <property type="nucleotide sequence ID" value="NZ_CP073365.1"/>
</dbReference>
<dbReference type="PANTHER" id="PTHR46558:SF14">
    <property type="entry name" value="HTH-TYPE TRANSCRIPTIONAL REGULATOR ANSR"/>
    <property type="match status" value="1"/>
</dbReference>
<dbReference type="SUPFAM" id="SSF47413">
    <property type="entry name" value="lambda repressor-like DNA-binding domains"/>
    <property type="match status" value="1"/>
</dbReference>
<accession>A0ABX2DQ24</accession>
<dbReference type="PROSITE" id="PS50943">
    <property type="entry name" value="HTH_CROC1"/>
    <property type="match status" value="1"/>
</dbReference>
<dbReference type="EMBL" id="JABMKX010000006">
    <property type="protein sequence ID" value="NQX46113.1"/>
    <property type="molecule type" value="Genomic_DNA"/>
</dbReference>
<gene>
    <name evidence="3" type="ORF">HQN87_12295</name>
</gene>